<feature type="transmembrane region" description="Helical" evidence="14">
    <location>
        <begin position="105"/>
        <end position="127"/>
    </location>
</feature>
<dbReference type="PANTHER" id="PTHR31462:SF5">
    <property type="entry name" value="ENDOSOMAL_LYSOSOMAL PROTON CHANNEL TMEM175"/>
    <property type="match status" value="1"/>
</dbReference>
<evidence type="ECO:0000256" key="8">
    <source>
        <dbReference type="ARBA" id="ARBA00022989"/>
    </source>
</evidence>
<dbReference type="Pfam" id="PF06736">
    <property type="entry name" value="TMEM175"/>
    <property type="match status" value="1"/>
</dbReference>
<dbReference type="Proteomes" id="UP001229486">
    <property type="component" value="Unassembled WGS sequence"/>
</dbReference>
<accession>A0AB73IB63</accession>
<comment type="similarity">
    <text evidence="2">Belongs to the TMEM175 family.</text>
</comment>
<feature type="transmembrane region" description="Helical" evidence="14">
    <location>
        <begin position="76"/>
        <end position="93"/>
    </location>
</feature>
<evidence type="ECO:0000256" key="4">
    <source>
        <dbReference type="ARBA" id="ARBA00022538"/>
    </source>
</evidence>
<evidence type="ECO:0000256" key="7">
    <source>
        <dbReference type="ARBA" id="ARBA00022958"/>
    </source>
</evidence>
<dbReference type="EMBL" id="JAURTK010000003">
    <property type="protein sequence ID" value="MDP9647280.1"/>
    <property type="molecule type" value="Genomic_DNA"/>
</dbReference>
<keyword evidence="3" id="KW-0813">Transport</keyword>
<keyword evidence="10 14" id="KW-0472">Membrane</keyword>
<dbReference type="InterPro" id="IPR010617">
    <property type="entry name" value="TMEM175-like"/>
</dbReference>
<dbReference type="GO" id="GO:0016020">
    <property type="term" value="C:membrane"/>
    <property type="evidence" value="ECO:0007669"/>
    <property type="project" value="UniProtKB-SubCell"/>
</dbReference>
<comment type="catalytic activity">
    <reaction evidence="12">
        <text>K(+)(in) = K(+)(out)</text>
        <dbReference type="Rhea" id="RHEA:29463"/>
        <dbReference type="ChEBI" id="CHEBI:29103"/>
    </reaction>
</comment>
<evidence type="ECO:0000256" key="1">
    <source>
        <dbReference type="ARBA" id="ARBA00004141"/>
    </source>
</evidence>
<name>A0AB73IB63_9BURK</name>
<comment type="caution">
    <text evidence="15">The sequence shown here is derived from an EMBL/GenBank/DDBJ whole genome shotgun (WGS) entry which is preliminary data.</text>
</comment>
<feature type="transmembrane region" description="Helical" evidence="14">
    <location>
        <begin position="139"/>
        <end position="161"/>
    </location>
</feature>
<keyword evidence="11" id="KW-0407">Ion channel</keyword>
<evidence type="ECO:0000256" key="2">
    <source>
        <dbReference type="ARBA" id="ARBA00006920"/>
    </source>
</evidence>
<evidence type="ECO:0000256" key="6">
    <source>
        <dbReference type="ARBA" id="ARBA00022826"/>
    </source>
</evidence>
<dbReference type="AlphaFoldDB" id="A0AB73IB63"/>
<proteinExistence type="inferred from homology"/>
<evidence type="ECO:0000313" key="15">
    <source>
        <dbReference type="EMBL" id="MDP9647280.1"/>
    </source>
</evidence>
<feature type="transmembrane region" description="Helical" evidence="14">
    <location>
        <begin position="190"/>
        <end position="219"/>
    </location>
</feature>
<keyword evidence="9" id="KW-0406">Ion transport</keyword>
<evidence type="ECO:0000256" key="5">
    <source>
        <dbReference type="ARBA" id="ARBA00022692"/>
    </source>
</evidence>
<reference evidence="15" key="1">
    <citation type="submission" date="2023-07" db="EMBL/GenBank/DDBJ databases">
        <title>Sorghum-associated microbial communities from plants grown in Nebraska, USA.</title>
        <authorList>
            <person name="Schachtman D."/>
        </authorList>
    </citation>
    <scope>NUCLEOTIDE SEQUENCE</scope>
    <source>
        <strain evidence="15">DS1061</strain>
    </source>
</reference>
<evidence type="ECO:0000256" key="11">
    <source>
        <dbReference type="ARBA" id="ARBA00023303"/>
    </source>
</evidence>
<keyword evidence="4" id="KW-0633">Potassium transport</keyword>
<evidence type="ECO:0000256" key="12">
    <source>
        <dbReference type="ARBA" id="ARBA00034430"/>
    </source>
</evidence>
<dbReference type="RefSeq" id="WP_227471174.1">
    <property type="nucleotide sequence ID" value="NZ_JAURTK010000003.1"/>
</dbReference>
<comment type="subcellular location">
    <subcellularLocation>
        <location evidence="1">Membrane</location>
        <topology evidence="1">Multi-pass membrane protein</topology>
    </subcellularLocation>
</comment>
<keyword evidence="5 14" id="KW-0812">Transmembrane</keyword>
<keyword evidence="8 14" id="KW-1133">Transmembrane helix</keyword>
<evidence type="ECO:0000256" key="13">
    <source>
        <dbReference type="SAM" id="MobiDB-lite"/>
    </source>
</evidence>
<evidence type="ECO:0000313" key="16">
    <source>
        <dbReference type="Proteomes" id="UP001229486"/>
    </source>
</evidence>
<keyword evidence="7" id="KW-0630">Potassium</keyword>
<dbReference type="GO" id="GO:0015252">
    <property type="term" value="F:proton channel activity"/>
    <property type="evidence" value="ECO:0007669"/>
    <property type="project" value="InterPro"/>
</dbReference>
<dbReference type="GO" id="GO:0005267">
    <property type="term" value="F:potassium channel activity"/>
    <property type="evidence" value="ECO:0007669"/>
    <property type="project" value="UniProtKB-KW"/>
</dbReference>
<keyword evidence="6" id="KW-0631">Potassium channel</keyword>
<protein>
    <submittedName>
        <fullName evidence="15">Membrane protein</fullName>
    </submittedName>
</protein>
<feature type="region of interest" description="Disordered" evidence="13">
    <location>
        <begin position="1"/>
        <end position="23"/>
    </location>
</feature>
<evidence type="ECO:0000256" key="3">
    <source>
        <dbReference type="ARBA" id="ARBA00022448"/>
    </source>
</evidence>
<organism evidence="15 16">
    <name type="scientific">Paraburkholderia caledonica</name>
    <dbReference type="NCBI Taxonomy" id="134536"/>
    <lineage>
        <taxon>Bacteria</taxon>
        <taxon>Pseudomonadati</taxon>
        <taxon>Pseudomonadota</taxon>
        <taxon>Betaproteobacteria</taxon>
        <taxon>Burkholderiales</taxon>
        <taxon>Burkholderiaceae</taxon>
        <taxon>Paraburkholderia</taxon>
    </lineage>
</organism>
<evidence type="ECO:0000256" key="9">
    <source>
        <dbReference type="ARBA" id="ARBA00023065"/>
    </source>
</evidence>
<gene>
    <name evidence="15" type="ORF">J2793_002726</name>
</gene>
<evidence type="ECO:0000256" key="14">
    <source>
        <dbReference type="SAM" id="Phobius"/>
    </source>
</evidence>
<dbReference type="PANTHER" id="PTHR31462">
    <property type="entry name" value="ENDOSOMAL/LYSOSOMAL POTASSIUM CHANNEL TMEM175"/>
    <property type="match status" value="1"/>
</dbReference>
<evidence type="ECO:0000256" key="10">
    <source>
        <dbReference type="ARBA" id="ARBA00023136"/>
    </source>
</evidence>
<sequence>MRERTHVMLRNRRNQPADAQTHGAERGLDRFEGFSDAVFAIALTLLIVEIKVPGSPEGTHGYSDLARAMAEQWREFLALILCYVVIGAYWLQHHYSGRIYAKSDHWFGVINLLFLLAIVVIPYPIRVWCFHLGTGFEPVASVTLVAGLALTACTWMAKWFYAMPGRRLMDERLAPDFLQQMTRRYGVATLLQIAAIPVVIAASRIGVAIALLCVAFFLLPQPTPRYKPREEPSEAEKLNK</sequence>